<dbReference type="Gene3D" id="3.20.80.10">
    <property type="entry name" value="Regulatory factor, effector binding domain"/>
    <property type="match status" value="1"/>
</dbReference>
<dbReference type="InterPro" id="IPR009061">
    <property type="entry name" value="DNA-bd_dom_put_sf"/>
</dbReference>
<dbReference type="PANTHER" id="PTHR30204:SF69">
    <property type="entry name" value="MERR-FAMILY TRANSCRIPTIONAL REGULATOR"/>
    <property type="match status" value="1"/>
</dbReference>
<evidence type="ECO:0000313" key="8">
    <source>
        <dbReference type="Proteomes" id="UP000443070"/>
    </source>
</evidence>
<dbReference type="RefSeq" id="WP_155164177.1">
    <property type="nucleotide sequence ID" value="NZ_CAUDCT010000005.1"/>
</dbReference>
<dbReference type="GO" id="GO:0003677">
    <property type="term" value="F:DNA binding"/>
    <property type="evidence" value="ECO:0007669"/>
    <property type="project" value="UniProtKB-KW"/>
</dbReference>
<dbReference type="Proteomes" id="UP000443070">
    <property type="component" value="Unassembled WGS sequence"/>
</dbReference>
<dbReference type="Proteomes" id="UP000484547">
    <property type="component" value="Unassembled WGS sequence"/>
</dbReference>
<evidence type="ECO:0000313" key="9">
    <source>
        <dbReference type="Proteomes" id="UP000484547"/>
    </source>
</evidence>
<sequence>MSKNSESFFTAGELATLFNIPKQTLLYYDKMNLLTPEFIAENGYRHYSLKQYLTLEVIVNLRKLDIPISKIKEYIENRDIDAFDKLLLEKKCECDEIIEKNLKIKNSLNTVFAQLEKTRSSRLNQITLEFQKEKYFFISDLSKTRIGKKRIEIMAHHNQKAFSKQHFKEKNIGWIINKENFFSTDKANINNACAFFSAVSPSHAGAKSCISRPAGLYLTLRFKGTFYSRASELAQMFKNFAATNNLLIVGDLYVSPLKNHWVTSNPNEYINQISIQVEYK</sequence>
<proteinExistence type="predicted"/>
<comment type="caution">
    <text evidence="6">The sequence shown here is derived from an EMBL/GenBank/DDBJ whole genome shotgun (WGS) entry which is preliminary data.</text>
</comment>
<keyword evidence="3" id="KW-0238">DNA-binding</keyword>
<dbReference type="Gene3D" id="1.10.1660.10">
    <property type="match status" value="1"/>
</dbReference>
<dbReference type="GO" id="GO:0003700">
    <property type="term" value="F:DNA-binding transcription factor activity"/>
    <property type="evidence" value="ECO:0007669"/>
    <property type="project" value="InterPro"/>
</dbReference>
<evidence type="ECO:0000313" key="7">
    <source>
        <dbReference type="EMBL" id="MTU04565.1"/>
    </source>
</evidence>
<dbReference type="SMART" id="SM00422">
    <property type="entry name" value="HTH_MERR"/>
    <property type="match status" value="1"/>
</dbReference>
<keyword evidence="8" id="KW-1185">Reference proteome</keyword>
<name>A0A7X3BV41_9FIRM</name>
<keyword evidence="2" id="KW-0805">Transcription regulation</keyword>
<dbReference type="InterPro" id="IPR011256">
    <property type="entry name" value="Reg_factor_effector_dom_sf"/>
</dbReference>
<evidence type="ECO:0000256" key="1">
    <source>
        <dbReference type="ARBA" id="ARBA00022491"/>
    </source>
</evidence>
<dbReference type="PANTHER" id="PTHR30204">
    <property type="entry name" value="REDOX-CYCLING DRUG-SENSING TRANSCRIPTIONAL ACTIVATOR SOXR"/>
    <property type="match status" value="1"/>
</dbReference>
<dbReference type="EMBL" id="WNBW01000008">
    <property type="protein sequence ID" value="MTU04565.1"/>
    <property type="molecule type" value="Genomic_DNA"/>
</dbReference>
<evidence type="ECO:0000256" key="3">
    <source>
        <dbReference type="ARBA" id="ARBA00023125"/>
    </source>
</evidence>
<gene>
    <name evidence="6" type="ORF">GMD11_04015</name>
    <name evidence="7" type="ORF">GMD18_09160</name>
</gene>
<keyword evidence="4" id="KW-0804">Transcription</keyword>
<feature type="domain" description="HTH merR-type" evidence="5">
    <location>
        <begin position="8"/>
        <end position="77"/>
    </location>
</feature>
<keyword evidence="1" id="KW-0678">Repressor</keyword>
<reference evidence="8 9" key="1">
    <citation type="journal article" date="2019" name="Nat. Med.">
        <title>A library of human gut bacterial isolates paired with longitudinal multiomics data enables mechanistic microbiome research.</title>
        <authorList>
            <person name="Poyet M."/>
            <person name="Groussin M."/>
            <person name="Gibbons S.M."/>
            <person name="Avila-Pacheco J."/>
            <person name="Jiang X."/>
            <person name="Kearney S.M."/>
            <person name="Perrotta A.R."/>
            <person name="Berdy B."/>
            <person name="Zhao S."/>
            <person name="Lieberman T.D."/>
            <person name="Swanson P.K."/>
            <person name="Smith M."/>
            <person name="Roesemann S."/>
            <person name="Alexander J.E."/>
            <person name="Rich S.A."/>
            <person name="Livny J."/>
            <person name="Vlamakis H."/>
            <person name="Clish C."/>
            <person name="Bullock K."/>
            <person name="Deik A."/>
            <person name="Scott J."/>
            <person name="Pierce K.A."/>
            <person name="Xavier R.J."/>
            <person name="Alm E.J."/>
        </authorList>
    </citation>
    <scope>NUCLEOTIDE SEQUENCE [LARGE SCALE GENOMIC DNA]</scope>
    <source>
        <strain evidence="6 9">BIOML-A13</strain>
        <strain evidence="7 8">BIOML-A3</strain>
    </source>
</reference>
<dbReference type="InterPro" id="IPR047057">
    <property type="entry name" value="MerR_fam"/>
</dbReference>
<organism evidence="6 9">
    <name type="scientific">Phascolarctobacterium faecium</name>
    <dbReference type="NCBI Taxonomy" id="33025"/>
    <lineage>
        <taxon>Bacteria</taxon>
        <taxon>Bacillati</taxon>
        <taxon>Bacillota</taxon>
        <taxon>Negativicutes</taxon>
        <taxon>Acidaminococcales</taxon>
        <taxon>Acidaminococcaceae</taxon>
        <taxon>Phascolarctobacterium</taxon>
    </lineage>
</organism>
<protein>
    <submittedName>
        <fullName evidence="6">MerR family transcriptional regulator</fullName>
    </submittedName>
</protein>
<dbReference type="EMBL" id="WNBM01000001">
    <property type="protein sequence ID" value="MTT75438.1"/>
    <property type="molecule type" value="Genomic_DNA"/>
</dbReference>
<dbReference type="OrthoDB" id="9773308at2"/>
<dbReference type="InterPro" id="IPR000551">
    <property type="entry name" value="MerR-type_HTH_dom"/>
</dbReference>
<evidence type="ECO:0000259" key="5">
    <source>
        <dbReference type="PROSITE" id="PS50937"/>
    </source>
</evidence>
<accession>A0A7X3BV41</accession>
<dbReference type="PROSITE" id="PS50937">
    <property type="entry name" value="HTH_MERR_2"/>
    <property type="match status" value="1"/>
</dbReference>
<evidence type="ECO:0000256" key="4">
    <source>
        <dbReference type="ARBA" id="ARBA00023163"/>
    </source>
</evidence>
<dbReference type="Pfam" id="PF13411">
    <property type="entry name" value="MerR_1"/>
    <property type="match status" value="1"/>
</dbReference>
<dbReference type="AlphaFoldDB" id="A0A7X3BV41"/>
<evidence type="ECO:0000313" key="6">
    <source>
        <dbReference type="EMBL" id="MTT75438.1"/>
    </source>
</evidence>
<dbReference type="SUPFAM" id="SSF55136">
    <property type="entry name" value="Probable bacterial effector-binding domain"/>
    <property type="match status" value="1"/>
</dbReference>
<evidence type="ECO:0000256" key="2">
    <source>
        <dbReference type="ARBA" id="ARBA00023015"/>
    </source>
</evidence>
<dbReference type="SUPFAM" id="SSF46955">
    <property type="entry name" value="Putative DNA-binding domain"/>
    <property type="match status" value="1"/>
</dbReference>